<dbReference type="GO" id="GO:0007059">
    <property type="term" value="P:chromosome segregation"/>
    <property type="evidence" value="ECO:0007669"/>
    <property type="project" value="UniProtKB-UniRule"/>
</dbReference>
<dbReference type="AlphaFoldDB" id="A0A238U911"/>
<dbReference type="OrthoDB" id="9801717at2"/>
<feature type="active site" evidence="9">
    <location>
        <position position="270"/>
    </location>
</feature>
<feature type="active site" evidence="9">
    <location>
        <position position="244"/>
    </location>
</feature>
<dbReference type="RefSeq" id="WP_095071637.1">
    <property type="nucleotide sequence ID" value="NZ_LT899436.1"/>
</dbReference>
<name>A0A238U911_9FLAO</name>
<reference evidence="12 13" key="1">
    <citation type="submission" date="2017-07" db="EMBL/GenBank/DDBJ databases">
        <authorList>
            <person name="Sun Z.S."/>
            <person name="Albrecht U."/>
            <person name="Echele G."/>
            <person name="Lee C.C."/>
        </authorList>
    </citation>
    <scope>NUCLEOTIDE SEQUENCE [LARGE SCALE GENOMIC DNA]</scope>
    <source>
        <strain evidence="13">type strain: KCTC 22618</strain>
    </source>
</reference>
<dbReference type="PANTHER" id="PTHR30349:SF81">
    <property type="entry name" value="TYROSINE RECOMBINASE XERC"/>
    <property type="match status" value="1"/>
</dbReference>
<evidence type="ECO:0000256" key="2">
    <source>
        <dbReference type="ARBA" id="ARBA00022490"/>
    </source>
</evidence>
<dbReference type="CDD" id="cd00798">
    <property type="entry name" value="INT_XerDC_C"/>
    <property type="match status" value="1"/>
</dbReference>
<evidence type="ECO:0000256" key="7">
    <source>
        <dbReference type="ARBA" id="ARBA00023172"/>
    </source>
</evidence>
<comment type="subcellular location">
    <subcellularLocation>
        <location evidence="1 9">Cytoplasm</location>
    </subcellularLocation>
</comment>
<dbReference type="InterPro" id="IPR011010">
    <property type="entry name" value="DNA_brk_join_enz"/>
</dbReference>
<evidence type="ECO:0000256" key="1">
    <source>
        <dbReference type="ARBA" id="ARBA00004496"/>
    </source>
</evidence>
<dbReference type="InterPro" id="IPR013762">
    <property type="entry name" value="Integrase-like_cat_sf"/>
</dbReference>
<evidence type="ECO:0000259" key="11">
    <source>
        <dbReference type="PROSITE" id="PS51900"/>
    </source>
</evidence>
<protein>
    <recommendedName>
        <fullName evidence="9">Tyrosine recombinase XerC</fullName>
    </recommendedName>
</protein>
<dbReference type="PANTHER" id="PTHR30349">
    <property type="entry name" value="PHAGE INTEGRASE-RELATED"/>
    <property type="match status" value="1"/>
</dbReference>
<dbReference type="EMBL" id="LT899436">
    <property type="protein sequence ID" value="SNR15679.1"/>
    <property type="molecule type" value="Genomic_DNA"/>
</dbReference>
<dbReference type="GO" id="GO:0051301">
    <property type="term" value="P:cell division"/>
    <property type="evidence" value="ECO:0007669"/>
    <property type="project" value="UniProtKB-KW"/>
</dbReference>
<dbReference type="InterPro" id="IPR002104">
    <property type="entry name" value="Integrase_catalytic"/>
</dbReference>
<evidence type="ECO:0000259" key="10">
    <source>
        <dbReference type="PROSITE" id="PS51898"/>
    </source>
</evidence>
<feature type="domain" description="Core-binding (CB)" evidence="11">
    <location>
        <begin position="1"/>
        <end position="87"/>
    </location>
</feature>
<evidence type="ECO:0000256" key="6">
    <source>
        <dbReference type="ARBA" id="ARBA00023125"/>
    </source>
</evidence>
<evidence type="ECO:0000313" key="13">
    <source>
        <dbReference type="Proteomes" id="UP000215214"/>
    </source>
</evidence>
<keyword evidence="2 9" id="KW-0963">Cytoplasm</keyword>
<dbReference type="PROSITE" id="PS51898">
    <property type="entry name" value="TYR_RECOMBINASE"/>
    <property type="match status" value="1"/>
</dbReference>
<feature type="active site" description="O-(3'-phospho-DNA)-tyrosine intermediate" evidence="9">
    <location>
        <position position="279"/>
    </location>
</feature>
<gene>
    <name evidence="12" type="primary">xerD</name>
    <name evidence="9" type="synonym">xerC</name>
    <name evidence="12" type="ORF">TJEJU_1976</name>
</gene>
<feature type="active site" evidence="9">
    <location>
        <position position="148"/>
    </location>
</feature>
<dbReference type="Proteomes" id="UP000215214">
    <property type="component" value="Chromosome TJEJU"/>
</dbReference>
<comment type="similarity">
    <text evidence="9">Belongs to the 'phage' integrase family. XerC subfamily.</text>
</comment>
<dbReference type="PROSITE" id="PS51900">
    <property type="entry name" value="CB"/>
    <property type="match status" value="1"/>
</dbReference>
<dbReference type="GO" id="GO:0005737">
    <property type="term" value="C:cytoplasm"/>
    <property type="evidence" value="ECO:0007669"/>
    <property type="project" value="UniProtKB-SubCell"/>
</dbReference>
<proteinExistence type="inferred from homology"/>
<dbReference type="GO" id="GO:0009037">
    <property type="term" value="F:tyrosine-based site-specific recombinase activity"/>
    <property type="evidence" value="ECO:0007669"/>
    <property type="project" value="UniProtKB-UniRule"/>
</dbReference>
<evidence type="ECO:0000256" key="8">
    <source>
        <dbReference type="ARBA" id="ARBA00023306"/>
    </source>
</evidence>
<dbReference type="InterPro" id="IPR044068">
    <property type="entry name" value="CB"/>
</dbReference>
<dbReference type="InterPro" id="IPR010998">
    <property type="entry name" value="Integrase_recombinase_N"/>
</dbReference>
<comment type="subunit">
    <text evidence="9">Forms a cyclic heterotetrameric complex composed of two molecules of XerC and two molecules of XerD.</text>
</comment>
<dbReference type="KEGG" id="tje:TJEJU_1976"/>
<keyword evidence="8 9" id="KW-0131">Cell cycle</keyword>
<evidence type="ECO:0000256" key="3">
    <source>
        <dbReference type="ARBA" id="ARBA00022618"/>
    </source>
</evidence>
<dbReference type="InterPro" id="IPR023009">
    <property type="entry name" value="Tyrosine_recombinase_XerC/XerD"/>
</dbReference>
<dbReference type="Gene3D" id="1.10.443.10">
    <property type="entry name" value="Intergrase catalytic core"/>
    <property type="match status" value="1"/>
</dbReference>
<organism evidence="12 13">
    <name type="scientific">Tenacibaculum jejuense</name>
    <dbReference type="NCBI Taxonomy" id="584609"/>
    <lineage>
        <taxon>Bacteria</taxon>
        <taxon>Pseudomonadati</taxon>
        <taxon>Bacteroidota</taxon>
        <taxon>Flavobacteriia</taxon>
        <taxon>Flavobacteriales</taxon>
        <taxon>Flavobacteriaceae</taxon>
        <taxon>Tenacibaculum</taxon>
    </lineage>
</organism>
<feature type="active site" evidence="9">
    <location>
        <position position="172"/>
    </location>
</feature>
<keyword evidence="3 9" id="KW-0132">Cell division</keyword>
<keyword evidence="4 9" id="KW-0159">Chromosome partition</keyword>
<evidence type="ECO:0000256" key="4">
    <source>
        <dbReference type="ARBA" id="ARBA00022829"/>
    </source>
</evidence>
<dbReference type="Gene3D" id="1.10.150.130">
    <property type="match status" value="1"/>
</dbReference>
<accession>A0A238U911</accession>
<feature type="domain" description="Tyr recombinase" evidence="10">
    <location>
        <begin position="108"/>
        <end position="292"/>
    </location>
</feature>
<dbReference type="NCBIfam" id="NF001399">
    <property type="entry name" value="PRK00283.1"/>
    <property type="match status" value="1"/>
</dbReference>
<dbReference type="GO" id="GO:0003677">
    <property type="term" value="F:DNA binding"/>
    <property type="evidence" value="ECO:0007669"/>
    <property type="project" value="UniProtKB-UniRule"/>
</dbReference>
<evidence type="ECO:0000256" key="9">
    <source>
        <dbReference type="HAMAP-Rule" id="MF_01808"/>
    </source>
</evidence>
<keyword evidence="6 9" id="KW-0238">DNA-binding</keyword>
<evidence type="ECO:0000256" key="5">
    <source>
        <dbReference type="ARBA" id="ARBA00022908"/>
    </source>
</evidence>
<dbReference type="SUPFAM" id="SSF56349">
    <property type="entry name" value="DNA breaking-rejoining enzymes"/>
    <property type="match status" value="1"/>
</dbReference>
<dbReference type="Pfam" id="PF02899">
    <property type="entry name" value="Phage_int_SAM_1"/>
    <property type="match status" value="1"/>
</dbReference>
<dbReference type="InterPro" id="IPR004107">
    <property type="entry name" value="Integrase_SAM-like_N"/>
</dbReference>
<dbReference type="Pfam" id="PF00589">
    <property type="entry name" value="Phage_integrase"/>
    <property type="match status" value="1"/>
</dbReference>
<dbReference type="NCBIfam" id="NF040815">
    <property type="entry name" value="recomb_XerA_Arch"/>
    <property type="match status" value="1"/>
</dbReference>
<evidence type="ECO:0000313" key="12">
    <source>
        <dbReference type="EMBL" id="SNR15679.1"/>
    </source>
</evidence>
<keyword evidence="7 9" id="KW-0233">DNA recombination</keyword>
<keyword evidence="5 9" id="KW-0229">DNA integration</keyword>
<keyword evidence="13" id="KW-1185">Reference proteome</keyword>
<comment type="function">
    <text evidence="9">Site-specific tyrosine recombinase, which acts by catalyzing the cutting and rejoining of the recombining DNA molecules. The XerC-XerD complex is essential to convert dimers of the bacterial chromosome into monomers to permit their segregation at cell division. It also contributes to the segregational stability of plasmids.</text>
</comment>
<dbReference type="HAMAP" id="MF_01808">
    <property type="entry name" value="Recomb_XerC_XerD"/>
    <property type="match status" value="1"/>
</dbReference>
<feature type="active site" evidence="9">
    <location>
        <position position="247"/>
    </location>
</feature>
<sequence>MDWLKKIKDYKTFLQIERGLSKNSIENYVRDIHKLYNYNIEFKITRTPITIEKNDIQQFIYEIAKVVNPKTQARIISGLRSFFDYLIFEGYREDNPLDLIESPKLSRTLPDVLTDDEVTKLISHIDLSHPQGERNRAIIETIYGCGLRVSEVINLKLSDLFFEEGYIQVLGKGNKYRFVPIHSITIKFINFYIEHTRNHITPTKDDEDTLFLNRRGKKLTRQMIFIVLKDLAAKSNLNKNIGPHTLRHSFATYLLKEGVDLRAIQQLLGHESITTTEIYVHLDRSHLQKVVEKYHPRNR</sequence>
<dbReference type="GO" id="GO:0006313">
    <property type="term" value="P:DNA transposition"/>
    <property type="evidence" value="ECO:0007669"/>
    <property type="project" value="UniProtKB-UniRule"/>
</dbReference>
<dbReference type="InterPro" id="IPR050090">
    <property type="entry name" value="Tyrosine_recombinase_XerCD"/>
</dbReference>